<dbReference type="NCBIfam" id="TIGR02605">
    <property type="entry name" value="CxxC_CxxC_SSSS"/>
    <property type="match status" value="1"/>
</dbReference>
<dbReference type="AlphaFoldDB" id="X1DQ50"/>
<dbReference type="InterPro" id="IPR013429">
    <property type="entry name" value="Regulatory_FmdB_Zinc_ribbon"/>
</dbReference>
<evidence type="ECO:0000259" key="1">
    <source>
        <dbReference type="SMART" id="SM00834"/>
    </source>
</evidence>
<evidence type="ECO:0000313" key="2">
    <source>
        <dbReference type="EMBL" id="GAG98531.1"/>
    </source>
</evidence>
<accession>X1DQ50</accession>
<protein>
    <recommendedName>
        <fullName evidence="1">Putative regulatory protein FmdB zinc ribbon domain-containing protein</fullName>
    </recommendedName>
</protein>
<feature type="domain" description="Putative regulatory protein FmdB zinc ribbon" evidence="1">
    <location>
        <begin position="1"/>
        <end position="42"/>
    </location>
</feature>
<name>X1DQ50_9ZZZZ</name>
<organism evidence="2">
    <name type="scientific">marine sediment metagenome</name>
    <dbReference type="NCBI Taxonomy" id="412755"/>
    <lineage>
        <taxon>unclassified sequences</taxon>
        <taxon>metagenomes</taxon>
        <taxon>ecological metagenomes</taxon>
    </lineage>
</organism>
<proteinExistence type="predicted"/>
<reference evidence="2" key="1">
    <citation type="journal article" date="2014" name="Front. Microbiol.">
        <title>High frequency of phylogenetically diverse reductive dehalogenase-homologous genes in deep subseafloor sedimentary metagenomes.</title>
        <authorList>
            <person name="Kawai M."/>
            <person name="Futagami T."/>
            <person name="Toyoda A."/>
            <person name="Takaki Y."/>
            <person name="Nishi S."/>
            <person name="Hori S."/>
            <person name="Arai W."/>
            <person name="Tsubouchi T."/>
            <person name="Morono Y."/>
            <person name="Uchiyama I."/>
            <person name="Ito T."/>
            <person name="Fujiyama A."/>
            <person name="Inagaki F."/>
            <person name="Takami H."/>
        </authorList>
    </citation>
    <scope>NUCLEOTIDE SEQUENCE</scope>
    <source>
        <strain evidence="2">Expedition CK06-06</strain>
    </source>
</reference>
<dbReference type="SMART" id="SM00834">
    <property type="entry name" value="CxxC_CXXC_SSSS"/>
    <property type="match status" value="1"/>
</dbReference>
<gene>
    <name evidence="2" type="ORF">S01H4_49319</name>
</gene>
<comment type="caution">
    <text evidence="2">The sequence shown here is derived from an EMBL/GenBank/DDBJ whole genome shotgun (WGS) entry which is preliminary data.</text>
</comment>
<sequence>MPLYEYQCPECNEVGECLVSVAERDTHEVICLCGKRMKRVLTVANFGTPKYEGQVITGDGRKVKGTWAK</sequence>
<dbReference type="EMBL" id="BART01027889">
    <property type="protein sequence ID" value="GAG98531.1"/>
    <property type="molecule type" value="Genomic_DNA"/>
</dbReference>